<dbReference type="GO" id="GO:0016020">
    <property type="term" value="C:membrane"/>
    <property type="evidence" value="ECO:0007669"/>
    <property type="project" value="UniProtKB-SubCell"/>
</dbReference>
<dbReference type="Gene3D" id="1.10.8.270">
    <property type="entry name" value="putative rabgap domain of human tbc1 domain family member 14 like domains"/>
    <property type="match status" value="1"/>
</dbReference>
<dbReference type="GO" id="GO:0006886">
    <property type="term" value="P:intracellular protein transport"/>
    <property type="evidence" value="ECO:0007669"/>
    <property type="project" value="TreeGrafter"/>
</dbReference>
<feature type="domain" description="Rab-GAP TBC" evidence="9">
    <location>
        <begin position="34"/>
        <end position="335"/>
    </location>
</feature>
<keyword evidence="3" id="KW-0343">GTPase activation</keyword>
<comment type="function">
    <text evidence="6">Acts as a GTPase-activating protein for RAB35. Together with RAB35 may be involved in regulation of insulin-induced glucose transporter SLC2A4/GLUT4 translocation to the plasma membrane in adipocytes.</text>
</comment>
<evidence type="ECO:0000256" key="5">
    <source>
        <dbReference type="ARBA" id="ARBA00023136"/>
    </source>
</evidence>
<dbReference type="Gene3D" id="1.10.10.750">
    <property type="entry name" value="Ypt/Rab-GAP domain of gyp1p, domain 1"/>
    <property type="match status" value="1"/>
</dbReference>
<keyword evidence="5" id="KW-0472">Membrane</keyword>
<protein>
    <recommendedName>
        <fullName evidence="8">TBC1 domain family member 13</fullName>
    </recommendedName>
</protein>
<proteinExistence type="predicted"/>
<accession>A0A6J7ZYK3</accession>
<keyword evidence="4" id="KW-0963">Cytoplasm</keyword>
<dbReference type="InterPro" id="IPR035969">
    <property type="entry name" value="Rab-GAP_TBC_sf"/>
</dbReference>
<dbReference type="Proteomes" id="UP000507470">
    <property type="component" value="Unassembled WGS sequence"/>
</dbReference>
<evidence type="ECO:0000256" key="6">
    <source>
        <dbReference type="ARBA" id="ARBA00059763"/>
    </source>
</evidence>
<dbReference type="FunFam" id="1.10.8.270:FF:000019">
    <property type="entry name" value="TBC1 domain family member 13"/>
    <property type="match status" value="1"/>
</dbReference>
<dbReference type="Gene3D" id="1.10.472.80">
    <property type="entry name" value="Ypt/Rab-GAP domain of gyp1p, domain 3"/>
    <property type="match status" value="1"/>
</dbReference>
<evidence type="ECO:0000256" key="7">
    <source>
        <dbReference type="ARBA" id="ARBA00064536"/>
    </source>
</evidence>
<reference evidence="10 11" key="1">
    <citation type="submission" date="2020-06" db="EMBL/GenBank/DDBJ databases">
        <authorList>
            <person name="Li R."/>
            <person name="Bekaert M."/>
        </authorList>
    </citation>
    <scope>NUCLEOTIDE SEQUENCE [LARGE SCALE GENOMIC DNA]</scope>
    <source>
        <strain evidence="11">wild</strain>
    </source>
</reference>
<comment type="subunit">
    <text evidence="7">Interacts with RAB1A and RAB10; in a GTP-dependent manner.</text>
</comment>
<evidence type="ECO:0000256" key="3">
    <source>
        <dbReference type="ARBA" id="ARBA00022468"/>
    </source>
</evidence>
<dbReference type="PROSITE" id="PS50086">
    <property type="entry name" value="TBC_RABGAP"/>
    <property type="match status" value="1"/>
</dbReference>
<evidence type="ECO:0000256" key="2">
    <source>
        <dbReference type="ARBA" id="ARBA00004496"/>
    </source>
</evidence>
<evidence type="ECO:0000259" key="9">
    <source>
        <dbReference type="PROSITE" id="PS50086"/>
    </source>
</evidence>
<evidence type="ECO:0000313" key="10">
    <source>
        <dbReference type="EMBL" id="CAC5357024.1"/>
    </source>
</evidence>
<name>A0A6J7ZYK3_MYTCO</name>
<evidence type="ECO:0000256" key="4">
    <source>
        <dbReference type="ARBA" id="ARBA00022490"/>
    </source>
</evidence>
<evidence type="ECO:0000256" key="1">
    <source>
        <dbReference type="ARBA" id="ARBA00004370"/>
    </source>
</evidence>
<dbReference type="PANTHER" id="PTHR22957:SF27">
    <property type="entry name" value="TBC1 DOMAIN FAMILY MEMBER 13"/>
    <property type="match status" value="1"/>
</dbReference>
<dbReference type="EMBL" id="CACVKT020000198">
    <property type="protein sequence ID" value="CAC5357024.1"/>
    <property type="molecule type" value="Genomic_DNA"/>
</dbReference>
<comment type="subcellular location">
    <subcellularLocation>
        <location evidence="2">Cytoplasm</location>
    </subcellularLocation>
    <subcellularLocation>
        <location evidence="1">Membrane</location>
    </subcellularLocation>
</comment>
<dbReference type="OrthoDB" id="10263206at2759"/>
<keyword evidence="11" id="KW-1185">Reference proteome</keyword>
<gene>
    <name evidence="10" type="ORF">MCOR_901</name>
</gene>
<evidence type="ECO:0000313" key="11">
    <source>
        <dbReference type="Proteomes" id="UP000507470"/>
    </source>
</evidence>
<dbReference type="InterPro" id="IPR000195">
    <property type="entry name" value="Rab-GAP-TBC_dom"/>
</dbReference>
<organism evidence="10 11">
    <name type="scientific">Mytilus coruscus</name>
    <name type="common">Sea mussel</name>
    <dbReference type="NCBI Taxonomy" id="42192"/>
    <lineage>
        <taxon>Eukaryota</taxon>
        <taxon>Metazoa</taxon>
        <taxon>Spiralia</taxon>
        <taxon>Lophotrochozoa</taxon>
        <taxon>Mollusca</taxon>
        <taxon>Bivalvia</taxon>
        <taxon>Autobranchia</taxon>
        <taxon>Pteriomorphia</taxon>
        <taxon>Mytilida</taxon>
        <taxon>Mytiloidea</taxon>
        <taxon>Mytilidae</taxon>
        <taxon>Mytilinae</taxon>
        <taxon>Mytilus</taxon>
    </lineage>
</organism>
<evidence type="ECO:0000256" key="8">
    <source>
        <dbReference type="ARBA" id="ARBA00067477"/>
    </source>
</evidence>
<dbReference type="Pfam" id="PF00566">
    <property type="entry name" value="RabGAP-TBC"/>
    <property type="match status" value="1"/>
</dbReference>
<dbReference type="SMART" id="SM00164">
    <property type="entry name" value="TBC"/>
    <property type="match status" value="1"/>
</dbReference>
<dbReference type="GO" id="GO:0005096">
    <property type="term" value="F:GTPase activator activity"/>
    <property type="evidence" value="ECO:0007669"/>
    <property type="project" value="UniProtKB-KW"/>
</dbReference>
<sequence>MAAYQARLKQFEDVLKEEVIDSKNLRKLCFNGCPFECGYRSVCWKLLLNYLPCKRCEWDDFLSKQRKLYTHFIDEMIVKPGLDASTGTHQDDHPLNPNPNSNWGTFFKDNEMLLQIDKDCRRLCPDLFFFQKATDYPCKDIIHADSRVETLRKRVEQCVLQSETIKVDRKGNYNKVLSRRKVSEEYMVLPDGHEAHWEVVERILFIYSKLNPGQGYVQGMNEIVGPLYYCFAADPIKECRENAEADSFFCFMNLMSEIRDLFIKTLDADSQCGIGYMMQHFSDMLQSSDQRLYQRIEELNIKPQFYAFRWLTLLLSQEFPLPDVMRIWDSLFADDRRFHFLKCICCAMLIEVRDEIIQGDFPHVMKLIQNVQDKVDLQKLFQLSVIYRRAFGLIAILNGERK</sequence>
<dbReference type="GO" id="GO:0005737">
    <property type="term" value="C:cytoplasm"/>
    <property type="evidence" value="ECO:0007669"/>
    <property type="project" value="UniProtKB-SubCell"/>
</dbReference>
<dbReference type="PANTHER" id="PTHR22957">
    <property type="entry name" value="TBC1 DOMAIN FAMILY MEMBER GTPASE-ACTIVATING PROTEIN"/>
    <property type="match status" value="1"/>
</dbReference>
<dbReference type="FunFam" id="1.10.472.80:FF:000009">
    <property type="entry name" value="TBC1 domain family member 13"/>
    <property type="match status" value="1"/>
</dbReference>
<dbReference type="AlphaFoldDB" id="A0A6J7ZYK3"/>
<dbReference type="SUPFAM" id="SSF47923">
    <property type="entry name" value="Ypt/Rab-GAP domain of gyp1p"/>
    <property type="match status" value="2"/>
</dbReference>